<reference evidence="1" key="3">
    <citation type="submission" date="2025-09" db="UniProtKB">
        <authorList>
            <consortium name="Ensembl"/>
        </authorList>
    </citation>
    <scope>IDENTIFICATION</scope>
</reference>
<accession>A0A8C2STP0</accession>
<reference evidence="1" key="1">
    <citation type="submission" date="2015-11" db="EMBL/GenBank/DDBJ databases">
        <authorList>
            <consortium name="International Coturnix japonica Genome Analysis Consortium"/>
            <person name="Warren W."/>
            <person name="Burt D.W."/>
            <person name="Antin P.B."/>
            <person name="Lanford R."/>
            <person name="Gros J."/>
            <person name="Wilson R.K."/>
        </authorList>
    </citation>
    <scope>NUCLEOTIDE SEQUENCE [LARGE SCALE GENOMIC DNA]</scope>
</reference>
<dbReference type="Ensembl" id="ENSCJPT00005006308.1">
    <property type="protein sequence ID" value="ENSCJPP00005003587.1"/>
    <property type="gene ID" value="ENSCJPG00005003732.1"/>
</dbReference>
<dbReference type="AlphaFoldDB" id="A0A8C2STP0"/>
<organism evidence="1 2">
    <name type="scientific">Coturnix japonica</name>
    <name type="common">Japanese quail</name>
    <name type="synonym">Coturnix coturnix japonica</name>
    <dbReference type="NCBI Taxonomy" id="93934"/>
    <lineage>
        <taxon>Eukaryota</taxon>
        <taxon>Metazoa</taxon>
        <taxon>Chordata</taxon>
        <taxon>Craniata</taxon>
        <taxon>Vertebrata</taxon>
        <taxon>Euteleostomi</taxon>
        <taxon>Archelosauria</taxon>
        <taxon>Archosauria</taxon>
        <taxon>Dinosauria</taxon>
        <taxon>Saurischia</taxon>
        <taxon>Theropoda</taxon>
        <taxon>Coelurosauria</taxon>
        <taxon>Aves</taxon>
        <taxon>Neognathae</taxon>
        <taxon>Galloanserae</taxon>
        <taxon>Galliformes</taxon>
        <taxon>Phasianidae</taxon>
        <taxon>Perdicinae</taxon>
        <taxon>Coturnix</taxon>
    </lineage>
</organism>
<protein>
    <submittedName>
        <fullName evidence="1">Uncharacterized protein</fullName>
    </submittedName>
</protein>
<dbReference type="Proteomes" id="UP000694412">
    <property type="component" value="Chromosome 4"/>
</dbReference>
<evidence type="ECO:0000313" key="1">
    <source>
        <dbReference type="Ensembl" id="ENSCJPP00005003587.1"/>
    </source>
</evidence>
<name>A0A8C2STP0_COTJA</name>
<proteinExistence type="predicted"/>
<reference evidence="1" key="2">
    <citation type="submission" date="2025-08" db="UniProtKB">
        <authorList>
            <consortium name="Ensembl"/>
        </authorList>
    </citation>
    <scope>IDENTIFICATION</scope>
</reference>
<keyword evidence="2" id="KW-1185">Reference proteome</keyword>
<evidence type="ECO:0000313" key="2">
    <source>
        <dbReference type="Proteomes" id="UP000694412"/>
    </source>
</evidence>
<sequence length="81" mass="9635">MRSFSYQQLSEHTLWICPSWKSLLSFFPEAVYVLSQFITRRKCMSNSTDLLLTHMLHSKSKRAVKIWENKFPVTCPDFFQS</sequence>